<dbReference type="EMBL" id="QOKZ01000003">
    <property type="protein sequence ID" value="RMC35349.1"/>
    <property type="molecule type" value="Genomic_DNA"/>
</dbReference>
<gene>
    <name evidence="1" type="ORF">C9E81_08895</name>
</gene>
<dbReference type="OrthoDB" id="7776405at2"/>
<evidence type="ECO:0000313" key="2">
    <source>
        <dbReference type="Proteomes" id="UP000273516"/>
    </source>
</evidence>
<sequence>MKIIVNEPEVTRHRVFRISYRGEQGPRIPHGAMDRLALFSEWTGTTPPEFILADQGDGWTFSDELLGYAVETGLSLDWFWLGNEKELVMTAHNAAKETRT</sequence>
<organism evidence="1 2">
    <name type="scientific">Paracoccus alkanivorans</name>
    <dbReference type="NCBI Taxonomy" id="2116655"/>
    <lineage>
        <taxon>Bacteria</taxon>
        <taxon>Pseudomonadati</taxon>
        <taxon>Pseudomonadota</taxon>
        <taxon>Alphaproteobacteria</taxon>
        <taxon>Rhodobacterales</taxon>
        <taxon>Paracoccaceae</taxon>
        <taxon>Paracoccus</taxon>
    </lineage>
</organism>
<keyword evidence="2" id="KW-1185">Reference proteome</keyword>
<comment type="caution">
    <text evidence="1">The sequence shown here is derived from an EMBL/GenBank/DDBJ whole genome shotgun (WGS) entry which is preliminary data.</text>
</comment>
<dbReference type="Proteomes" id="UP000273516">
    <property type="component" value="Unassembled WGS sequence"/>
</dbReference>
<protein>
    <submittedName>
        <fullName evidence="1">Uncharacterized protein</fullName>
    </submittedName>
</protein>
<accession>A0A3M0MCP3</accession>
<proteinExistence type="predicted"/>
<evidence type="ECO:0000313" key="1">
    <source>
        <dbReference type="EMBL" id="RMC35349.1"/>
    </source>
</evidence>
<dbReference type="RefSeq" id="WP_122111975.1">
    <property type="nucleotide sequence ID" value="NZ_QOKZ01000003.1"/>
</dbReference>
<name>A0A3M0MCP3_9RHOB</name>
<reference evidence="1 2" key="1">
    <citation type="submission" date="2018-07" db="EMBL/GenBank/DDBJ databases">
        <authorList>
            <person name="Zhang Y."/>
            <person name="Wang L."/>
            <person name="Ma S."/>
        </authorList>
    </citation>
    <scope>NUCLEOTIDE SEQUENCE [LARGE SCALE GENOMIC DNA]</scope>
    <source>
        <strain evidence="1 2">4-2</strain>
    </source>
</reference>
<dbReference type="AlphaFoldDB" id="A0A3M0MCP3"/>